<name>A0AAV8YQH8_9CUCU</name>
<evidence type="ECO:0000313" key="2">
    <source>
        <dbReference type="Proteomes" id="UP001162156"/>
    </source>
</evidence>
<proteinExistence type="predicted"/>
<accession>A0AAV8YQH8</accession>
<keyword evidence="2" id="KW-1185">Reference proteome</keyword>
<reference evidence="1" key="1">
    <citation type="journal article" date="2023" name="Insect Mol. Biol.">
        <title>Genome sequencing provides insights into the evolution of gene families encoding plant cell wall-degrading enzymes in longhorned beetles.</title>
        <authorList>
            <person name="Shin N.R."/>
            <person name="Okamura Y."/>
            <person name="Kirsch R."/>
            <person name="Pauchet Y."/>
        </authorList>
    </citation>
    <scope>NUCLEOTIDE SEQUENCE</scope>
    <source>
        <strain evidence="1">RBIC_L_NR</strain>
    </source>
</reference>
<evidence type="ECO:0000313" key="1">
    <source>
        <dbReference type="EMBL" id="KAJ8952854.1"/>
    </source>
</evidence>
<protein>
    <submittedName>
        <fullName evidence="1">Uncharacterized protein</fullName>
    </submittedName>
</protein>
<dbReference type="Proteomes" id="UP001162156">
    <property type="component" value="Unassembled WGS sequence"/>
</dbReference>
<dbReference type="EMBL" id="JANEYF010001996">
    <property type="protein sequence ID" value="KAJ8952854.1"/>
    <property type="molecule type" value="Genomic_DNA"/>
</dbReference>
<organism evidence="1 2">
    <name type="scientific">Rhamnusium bicolor</name>
    <dbReference type="NCBI Taxonomy" id="1586634"/>
    <lineage>
        <taxon>Eukaryota</taxon>
        <taxon>Metazoa</taxon>
        <taxon>Ecdysozoa</taxon>
        <taxon>Arthropoda</taxon>
        <taxon>Hexapoda</taxon>
        <taxon>Insecta</taxon>
        <taxon>Pterygota</taxon>
        <taxon>Neoptera</taxon>
        <taxon>Endopterygota</taxon>
        <taxon>Coleoptera</taxon>
        <taxon>Polyphaga</taxon>
        <taxon>Cucujiformia</taxon>
        <taxon>Chrysomeloidea</taxon>
        <taxon>Cerambycidae</taxon>
        <taxon>Lepturinae</taxon>
        <taxon>Rhagiini</taxon>
        <taxon>Rhamnusium</taxon>
    </lineage>
</organism>
<dbReference type="PROSITE" id="PS51257">
    <property type="entry name" value="PROKAR_LIPOPROTEIN"/>
    <property type="match status" value="1"/>
</dbReference>
<sequence>MTEGKMGVLLSGSEHLSGIGIGTSGSSCDTRIGSSESVLTKSITTGSSGLVVPTIMTSLSLSLSDTSMYGAGEWGLSVYIMCRS</sequence>
<gene>
    <name evidence="1" type="ORF">NQ314_007460</name>
</gene>
<comment type="caution">
    <text evidence="1">The sequence shown here is derived from an EMBL/GenBank/DDBJ whole genome shotgun (WGS) entry which is preliminary data.</text>
</comment>
<dbReference type="AlphaFoldDB" id="A0AAV8YQH8"/>